<gene>
    <name evidence="1" type="ORF">LCGC14_0975410</name>
</gene>
<proteinExistence type="predicted"/>
<organism evidence="1">
    <name type="scientific">marine sediment metagenome</name>
    <dbReference type="NCBI Taxonomy" id="412755"/>
    <lineage>
        <taxon>unclassified sequences</taxon>
        <taxon>metagenomes</taxon>
        <taxon>ecological metagenomes</taxon>
    </lineage>
</organism>
<name>A0A0F9QTN8_9ZZZZ</name>
<dbReference type="AlphaFoldDB" id="A0A0F9QTN8"/>
<comment type="caution">
    <text evidence="1">The sequence shown here is derived from an EMBL/GenBank/DDBJ whole genome shotgun (WGS) entry which is preliminary data.</text>
</comment>
<sequence length="142" mass="16485">MIVAFDTTDGNMRNVYGIDHLSLALRCGQRCDDPYVQKEIIDLLVTKIGFQQIHEMQGEDRYRYFYRKEISLHLMIFNAKNKIRIESHIDVGIHKQTIQNQLTVTVLSELHALLQKKFSTISTYVKYTAKLSIKKGSPKLLI</sequence>
<reference evidence="1" key="1">
    <citation type="journal article" date="2015" name="Nature">
        <title>Complex archaea that bridge the gap between prokaryotes and eukaryotes.</title>
        <authorList>
            <person name="Spang A."/>
            <person name="Saw J.H."/>
            <person name="Jorgensen S.L."/>
            <person name="Zaremba-Niedzwiedzka K."/>
            <person name="Martijn J."/>
            <person name="Lind A.E."/>
            <person name="van Eijk R."/>
            <person name="Schleper C."/>
            <person name="Guy L."/>
            <person name="Ettema T.J."/>
        </authorList>
    </citation>
    <scope>NUCLEOTIDE SEQUENCE</scope>
</reference>
<evidence type="ECO:0000313" key="1">
    <source>
        <dbReference type="EMBL" id="KKN16486.1"/>
    </source>
</evidence>
<accession>A0A0F9QTN8</accession>
<protein>
    <submittedName>
        <fullName evidence="1">Uncharacterized protein</fullName>
    </submittedName>
</protein>
<dbReference type="EMBL" id="LAZR01003610">
    <property type="protein sequence ID" value="KKN16486.1"/>
    <property type="molecule type" value="Genomic_DNA"/>
</dbReference>